<keyword evidence="7" id="KW-1133">Transmembrane helix</keyword>
<reference evidence="12" key="1">
    <citation type="submission" date="2012-12" db="EMBL/GenBank/DDBJ databases">
        <authorList>
            <person name="Hellsten U."/>
            <person name="Grimwood J."/>
            <person name="Chapman J.A."/>
            <person name="Shapiro H."/>
            <person name="Aerts A."/>
            <person name="Otillar R.P."/>
            <person name="Terry A.Y."/>
            <person name="Boore J.L."/>
            <person name="Simakov O."/>
            <person name="Marletaz F."/>
            <person name="Cho S.-J."/>
            <person name="Edsinger-Gonzales E."/>
            <person name="Havlak P."/>
            <person name="Kuo D.-H."/>
            <person name="Larsson T."/>
            <person name="Lv J."/>
            <person name="Arendt D."/>
            <person name="Savage R."/>
            <person name="Osoegawa K."/>
            <person name="de Jong P."/>
            <person name="Lindberg D.R."/>
            <person name="Seaver E.C."/>
            <person name="Weisblat D.A."/>
            <person name="Putnam N.H."/>
            <person name="Grigoriev I.V."/>
            <person name="Rokhsar D.S."/>
        </authorList>
    </citation>
    <scope>NUCLEOTIDE SEQUENCE</scope>
    <source>
        <strain evidence="12">I ESC-2004</strain>
    </source>
</reference>
<dbReference type="PROSITE" id="PS50954">
    <property type="entry name" value="LEM"/>
    <property type="match status" value="1"/>
</dbReference>
<evidence type="ECO:0000256" key="5">
    <source>
        <dbReference type="ARBA" id="ARBA00023125"/>
    </source>
</evidence>
<evidence type="ECO:0000259" key="8">
    <source>
        <dbReference type="PROSITE" id="PS50954"/>
    </source>
</evidence>
<dbReference type="CDD" id="cd12935">
    <property type="entry name" value="LEM_like"/>
    <property type="match status" value="1"/>
</dbReference>
<dbReference type="STRING" id="283909.R7UIC2"/>
<keyword evidence="4" id="KW-0007">Acetylation</keyword>
<dbReference type="PROSITE" id="PS50955">
    <property type="entry name" value="LEM_LIKE"/>
    <property type="match status" value="1"/>
</dbReference>
<evidence type="ECO:0000256" key="4">
    <source>
        <dbReference type="ARBA" id="ARBA00022990"/>
    </source>
</evidence>
<evidence type="ECO:0000256" key="3">
    <source>
        <dbReference type="ARBA" id="ARBA00022553"/>
    </source>
</evidence>
<dbReference type="OMA" id="VKPSEYW"/>
<dbReference type="Gene3D" id="1.10.720.40">
    <property type="match status" value="2"/>
</dbReference>
<dbReference type="EnsemblMetazoa" id="CapteT158294">
    <property type="protein sequence ID" value="CapteP158294"/>
    <property type="gene ID" value="CapteG158294"/>
</dbReference>
<dbReference type="InterPro" id="IPR051656">
    <property type="entry name" value="LEM_domain"/>
</dbReference>
<dbReference type="OrthoDB" id="6363067at2759"/>
<evidence type="ECO:0000256" key="1">
    <source>
        <dbReference type="ARBA" id="ARBA00007744"/>
    </source>
</evidence>
<keyword evidence="3" id="KW-0597">Phosphoprotein</keyword>
<dbReference type="PANTHER" id="PTHR12019:SF9">
    <property type="entry name" value="THYMOPOIETIN"/>
    <property type="match status" value="1"/>
</dbReference>
<evidence type="ECO:0000256" key="2">
    <source>
        <dbReference type="ARBA" id="ARBA00022481"/>
    </source>
</evidence>
<dbReference type="EMBL" id="AMQN01007472">
    <property type="status" value="NOT_ANNOTATED_CDS"/>
    <property type="molecule type" value="Genomic_DNA"/>
</dbReference>
<sequence>MDPAKLTKDRLRSELIAHSVALPSPKAKKEEYVHLYKEHILPLQLGDFSSDEESSPVKLNFKAQNASGCSRPECKLKCHSYTSEPAAETMDLDISSLSDKELSQMLRDLGQNPGPIMRTTRKVHEKKLERLLTEKPHTNGSAAVEFSDEEEEEVEEVEEEEEEPEPEPVPVLPVRANRRVIESREEKRDVRQRLTRDIVDAPTASHRDSARFRSRPEIPSVPTQSTYKTTSVMSSYSTNSDTASSYPSLITQEKPVTKAAKPKKRGVSICAQIAIFVAVALFIWLVIQNMDPASKGTRRIAA</sequence>
<evidence type="ECO:0000256" key="6">
    <source>
        <dbReference type="SAM" id="MobiDB-lite"/>
    </source>
</evidence>
<dbReference type="SMART" id="SM00540">
    <property type="entry name" value="LEM"/>
    <property type="match status" value="1"/>
</dbReference>
<keyword evidence="5" id="KW-0238">DNA-binding</keyword>
<dbReference type="Pfam" id="PF03020">
    <property type="entry name" value="LEM"/>
    <property type="match status" value="1"/>
</dbReference>
<keyword evidence="7" id="KW-0472">Membrane</keyword>
<dbReference type="SMART" id="SM01261">
    <property type="entry name" value="Thymopoietin"/>
    <property type="match status" value="1"/>
</dbReference>
<keyword evidence="12" id="KW-1185">Reference proteome</keyword>
<proteinExistence type="inferred from homology"/>
<keyword evidence="7" id="KW-0812">Transmembrane</keyword>
<keyword evidence="2" id="KW-0488">Methylation</keyword>
<dbReference type="GO" id="GO:0005635">
    <property type="term" value="C:nuclear envelope"/>
    <property type="evidence" value="ECO:0007669"/>
    <property type="project" value="UniProtKB-ARBA"/>
</dbReference>
<dbReference type="InterPro" id="IPR003887">
    <property type="entry name" value="LEM_dom"/>
</dbReference>
<protein>
    <recommendedName>
        <fullName evidence="13">LEM domain-containing protein</fullName>
    </recommendedName>
</protein>
<dbReference type="FunFam" id="1.10.720.40:FF:000001">
    <property type="entry name" value="LEM domain containing 2, isoform CRA_a"/>
    <property type="match status" value="1"/>
</dbReference>
<dbReference type="Pfam" id="PF08198">
    <property type="entry name" value="Thymopoietin"/>
    <property type="match status" value="1"/>
</dbReference>
<feature type="transmembrane region" description="Helical" evidence="7">
    <location>
        <begin position="267"/>
        <end position="287"/>
    </location>
</feature>
<evidence type="ECO:0000256" key="7">
    <source>
        <dbReference type="SAM" id="Phobius"/>
    </source>
</evidence>
<feature type="compositionally biased region" description="Basic and acidic residues" evidence="6">
    <location>
        <begin position="201"/>
        <end position="216"/>
    </location>
</feature>
<dbReference type="EMBL" id="KB300771">
    <property type="protein sequence ID" value="ELU06314.1"/>
    <property type="molecule type" value="Genomic_DNA"/>
</dbReference>
<evidence type="ECO:0000313" key="12">
    <source>
        <dbReference type="Proteomes" id="UP000014760"/>
    </source>
</evidence>
<dbReference type="GO" id="GO:0003677">
    <property type="term" value="F:DNA binding"/>
    <property type="evidence" value="ECO:0007669"/>
    <property type="project" value="UniProtKB-KW"/>
</dbReference>
<evidence type="ECO:0000259" key="9">
    <source>
        <dbReference type="PROSITE" id="PS50955"/>
    </source>
</evidence>
<dbReference type="CDD" id="cd12940">
    <property type="entry name" value="LEM_LAP2_LEMD1"/>
    <property type="match status" value="1"/>
</dbReference>
<name>R7UIC2_CAPTE</name>
<dbReference type="PANTHER" id="PTHR12019">
    <property type="entry name" value="LAMINA-ASSOCIATED POLYPEPTIDE THYMOPOIETIN"/>
    <property type="match status" value="1"/>
</dbReference>
<reference evidence="10 12" key="2">
    <citation type="journal article" date="2013" name="Nature">
        <title>Insights into bilaterian evolution from three spiralian genomes.</title>
        <authorList>
            <person name="Simakov O."/>
            <person name="Marletaz F."/>
            <person name="Cho S.J."/>
            <person name="Edsinger-Gonzales E."/>
            <person name="Havlak P."/>
            <person name="Hellsten U."/>
            <person name="Kuo D.H."/>
            <person name="Larsson T."/>
            <person name="Lv J."/>
            <person name="Arendt D."/>
            <person name="Savage R."/>
            <person name="Osoegawa K."/>
            <person name="de Jong P."/>
            <person name="Grimwood J."/>
            <person name="Chapman J.A."/>
            <person name="Shapiro H."/>
            <person name="Aerts A."/>
            <person name="Otillar R.P."/>
            <person name="Terry A.Y."/>
            <person name="Boore J.L."/>
            <person name="Grigoriev I.V."/>
            <person name="Lindberg D.R."/>
            <person name="Seaver E.C."/>
            <person name="Weisblat D.A."/>
            <person name="Putnam N.H."/>
            <person name="Rokhsar D.S."/>
        </authorList>
    </citation>
    <scope>NUCLEOTIDE SEQUENCE</scope>
    <source>
        <strain evidence="10 12">I ESC-2004</strain>
    </source>
</reference>
<gene>
    <name evidence="10" type="ORF">CAPTEDRAFT_158294</name>
</gene>
<evidence type="ECO:0000313" key="10">
    <source>
        <dbReference type="EMBL" id="ELU06314.1"/>
    </source>
</evidence>
<feature type="region of interest" description="Disordered" evidence="6">
    <location>
        <begin position="130"/>
        <end position="174"/>
    </location>
</feature>
<reference evidence="11" key="3">
    <citation type="submission" date="2015-06" db="UniProtKB">
        <authorList>
            <consortium name="EnsemblMetazoa"/>
        </authorList>
    </citation>
    <scope>IDENTIFICATION</scope>
</reference>
<evidence type="ECO:0000313" key="11">
    <source>
        <dbReference type="EnsemblMetazoa" id="CapteP158294"/>
    </source>
</evidence>
<dbReference type="AlphaFoldDB" id="R7UIC2"/>
<feature type="region of interest" description="Disordered" evidence="6">
    <location>
        <begin position="201"/>
        <end position="226"/>
    </location>
</feature>
<feature type="domain" description="LEM-like" evidence="9">
    <location>
        <begin position="1"/>
        <end position="43"/>
    </location>
</feature>
<comment type="similarity">
    <text evidence="1">Belongs to the LEM family.</text>
</comment>
<accession>R7UIC2</accession>
<dbReference type="SUPFAM" id="SSF63451">
    <property type="entry name" value="LEM domain"/>
    <property type="match status" value="2"/>
</dbReference>
<dbReference type="HOGENOM" id="CLU_922111_0_0_1"/>
<dbReference type="InterPro" id="IPR013146">
    <property type="entry name" value="LEM-like_dom"/>
</dbReference>
<feature type="domain" description="LEM" evidence="8">
    <location>
        <begin position="91"/>
        <end position="135"/>
    </location>
</feature>
<dbReference type="Proteomes" id="UP000014760">
    <property type="component" value="Unassembled WGS sequence"/>
</dbReference>
<evidence type="ECO:0008006" key="13">
    <source>
        <dbReference type="Google" id="ProtNLM"/>
    </source>
</evidence>
<feature type="compositionally biased region" description="Acidic residues" evidence="6">
    <location>
        <begin position="146"/>
        <end position="166"/>
    </location>
</feature>
<organism evidence="10">
    <name type="scientific">Capitella teleta</name>
    <name type="common">Polychaete worm</name>
    <dbReference type="NCBI Taxonomy" id="283909"/>
    <lineage>
        <taxon>Eukaryota</taxon>
        <taxon>Metazoa</taxon>
        <taxon>Spiralia</taxon>
        <taxon>Lophotrochozoa</taxon>
        <taxon>Annelida</taxon>
        <taxon>Polychaeta</taxon>
        <taxon>Sedentaria</taxon>
        <taxon>Scolecida</taxon>
        <taxon>Capitellidae</taxon>
        <taxon>Capitella</taxon>
    </lineage>
</organism>
<dbReference type="InterPro" id="IPR011015">
    <property type="entry name" value="LEM/LEM-like_dom_sf"/>
</dbReference>